<dbReference type="PANTHER" id="PTHR33991">
    <property type="entry name" value="DNA REPAIR PROTEIN RECO"/>
    <property type="match status" value="1"/>
</dbReference>
<evidence type="ECO:0000313" key="9">
    <source>
        <dbReference type="EMBL" id="NJB99187.1"/>
    </source>
</evidence>
<evidence type="ECO:0000256" key="1">
    <source>
        <dbReference type="ARBA" id="ARBA00007452"/>
    </source>
</evidence>
<dbReference type="AlphaFoldDB" id="A0A7X5Y171"/>
<evidence type="ECO:0000256" key="2">
    <source>
        <dbReference type="ARBA" id="ARBA00021310"/>
    </source>
</evidence>
<evidence type="ECO:0000256" key="7">
    <source>
        <dbReference type="HAMAP-Rule" id="MF_00201"/>
    </source>
</evidence>
<keyword evidence="3 7" id="KW-0227">DNA damage</keyword>
<dbReference type="InterPro" id="IPR012340">
    <property type="entry name" value="NA-bd_OB-fold"/>
</dbReference>
<dbReference type="SUPFAM" id="SSF57863">
    <property type="entry name" value="ArfGap/RecO-like zinc finger"/>
    <property type="match status" value="1"/>
</dbReference>
<comment type="similarity">
    <text evidence="1 7">Belongs to the RecO family.</text>
</comment>
<evidence type="ECO:0000256" key="4">
    <source>
        <dbReference type="ARBA" id="ARBA00023172"/>
    </source>
</evidence>
<comment type="caution">
    <text evidence="9">The sequence shown here is derived from an EMBL/GenBank/DDBJ whole genome shotgun (WGS) entry which is preliminary data.</text>
</comment>
<accession>A0A7X5Y171</accession>
<dbReference type="Gene3D" id="2.40.50.140">
    <property type="entry name" value="Nucleic acid-binding proteins"/>
    <property type="match status" value="1"/>
</dbReference>
<proteinExistence type="inferred from homology"/>
<gene>
    <name evidence="7" type="primary">recO</name>
    <name evidence="9" type="ORF">GGR89_003528</name>
</gene>
<dbReference type="GO" id="GO:0043590">
    <property type="term" value="C:bacterial nucleoid"/>
    <property type="evidence" value="ECO:0007669"/>
    <property type="project" value="TreeGrafter"/>
</dbReference>
<protein>
    <recommendedName>
        <fullName evidence="2 7">DNA repair protein RecO</fullName>
    </recommendedName>
    <alternativeName>
        <fullName evidence="6 7">Recombination protein O</fullName>
    </alternativeName>
</protein>
<keyword evidence="4 7" id="KW-0233">DNA recombination</keyword>
<dbReference type="InterPro" id="IPR037278">
    <property type="entry name" value="ARFGAP/RecO"/>
</dbReference>
<dbReference type="Gene3D" id="1.20.1440.120">
    <property type="entry name" value="Recombination protein O, C-terminal domain"/>
    <property type="match status" value="1"/>
</dbReference>
<dbReference type="Proteomes" id="UP000531251">
    <property type="component" value="Unassembled WGS sequence"/>
</dbReference>
<keyword evidence="10" id="KW-1185">Reference proteome</keyword>
<dbReference type="GO" id="GO:0006302">
    <property type="term" value="P:double-strand break repair"/>
    <property type="evidence" value="ECO:0007669"/>
    <property type="project" value="TreeGrafter"/>
</dbReference>
<dbReference type="SUPFAM" id="SSF50249">
    <property type="entry name" value="Nucleic acid-binding proteins"/>
    <property type="match status" value="1"/>
</dbReference>
<reference evidence="9 10" key="1">
    <citation type="submission" date="2020-03" db="EMBL/GenBank/DDBJ databases">
        <title>Genomic Encyclopedia of Type Strains, Phase IV (KMG-IV): sequencing the most valuable type-strain genomes for metagenomic binning, comparative biology and taxonomic classification.</title>
        <authorList>
            <person name="Goeker M."/>
        </authorList>
    </citation>
    <scope>NUCLEOTIDE SEQUENCE [LARGE SCALE GENOMIC DNA]</scope>
    <source>
        <strain evidence="9 10">DSM 7225</strain>
    </source>
</reference>
<dbReference type="HAMAP" id="MF_00201">
    <property type="entry name" value="RecO"/>
    <property type="match status" value="1"/>
</dbReference>
<dbReference type="InterPro" id="IPR003717">
    <property type="entry name" value="RecO"/>
</dbReference>
<dbReference type="PANTHER" id="PTHR33991:SF1">
    <property type="entry name" value="DNA REPAIR PROTEIN RECO"/>
    <property type="match status" value="1"/>
</dbReference>
<dbReference type="GO" id="GO:0006310">
    <property type="term" value="P:DNA recombination"/>
    <property type="evidence" value="ECO:0007669"/>
    <property type="project" value="UniProtKB-UniRule"/>
</dbReference>
<evidence type="ECO:0000256" key="3">
    <source>
        <dbReference type="ARBA" id="ARBA00022763"/>
    </source>
</evidence>
<organism evidence="9 10">
    <name type="scientific">Sphingomonas trueperi</name>
    <dbReference type="NCBI Taxonomy" id="53317"/>
    <lineage>
        <taxon>Bacteria</taxon>
        <taxon>Pseudomonadati</taxon>
        <taxon>Pseudomonadota</taxon>
        <taxon>Alphaproteobacteria</taxon>
        <taxon>Sphingomonadales</taxon>
        <taxon>Sphingomonadaceae</taxon>
        <taxon>Sphingomonas</taxon>
    </lineage>
</organism>
<dbReference type="Pfam" id="PF02565">
    <property type="entry name" value="RecO_C"/>
    <property type="match status" value="1"/>
</dbReference>
<feature type="domain" description="DNA replication/recombination mediator RecO N-terminal" evidence="8">
    <location>
        <begin position="1"/>
        <end position="76"/>
    </location>
</feature>
<evidence type="ECO:0000256" key="5">
    <source>
        <dbReference type="ARBA" id="ARBA00023204"/>
    </source>
</evidence>
<dbReference type="Pfam" id="PF11967">
    <property type="entry name" value="RecO_N"/>
    <property type="match status" value="1"/>
</dbReference>
<comment type="function">
    <text evidence="7">Involved in DNA repair and RecF pathway recombination.</text>
</comment>
<dbReference type="InterPro" id="IPR042242">
    <property type="entry name" value="RecO_C"/>
</dbReference>
<evidence type="ECO:0000259" key="8">
    <source>
        <dbReference type="Pfam" id="PF11967"/>
    </source>
</evidence>
<evidence type="ECO:0000256" key="6">
    <source>
        <dbReference type="ARBA" id="ARBA00033409"/>
    </source>
</evidence>
<keyword evidence="5 7" id="KW-0234">DNA repair</keyword>
<dbReference type="InterPro" id="IPR022572">
    <property type="entry name" value="DNA_rep/recomb_RecO_N"/>
</dbReference>
<evidence type="ECO:0000313" key="10">
    <source>
        <dbReference type="Proteomes" id="UP000531251"/>
    </source>
</evidence>
<sequence>MHLRAEAILLSVRAHGEHGAIVRALTENDGVQPGYVRGGRSRALRPVLQPANLIQGEWRARTEEQLAGLTVELLHSRAPMFGEPLPAAALAWVTALTAATLPEGLPYPRLHAALGGVLDAIEAAPAARGWAVALVRYELLLLAELGFGLDLERCAATGASEDLAYVSPKSGIAVSRAGALGYENRLLALPDFLTAGGAADWEDILAGLRLTGHFLARDLLIGRGADLMAARARLVDRLLRAVA</sequence>
<dbReference type="NCBIfam" id="TIGR00613">
    <property type="entry name" value="reco"/>
    <property type="match status" value="1"/>
</dbReference>
<name>A0A7X5Y171_9SPHN</name>
<dbReference type="RefSeq" id="WP_125972505.1">
    <property type="nucleotide sequence ID" value="NZ_BAAADY010000009.1"/>
</dbReference>
<dbReference type="EMBL" id="JAATJB010000013">
    <property type="protein sequence ID" value="NJB99187.1"/>
    <property type="molecule type" value="Genomic_DNA"/>
</dbReference>